<sequence length="252" mass="28061">MFWRVPSSSVESLSDVSVGLEEITASVRKSAPKSQKVTNARISKAQHDARRPRSGASVDPGKKIRILNAMKQERRRMEAKKCDWTYVFVGNFGPTVDEKALTAFFKRCGRISRLDIRCSGGLIMPMGVPKAGYYSGHITQQYAVVLFTKAEAARKALALNGAQLHGAELVVSRSASDLPLVKEKLERHLLGYRNRTGQGDTSQRQSQTTRALRLEPTVLLYEKECSTLGSIQRLEKRNAFKIFGFSIPNTVM</sequence>
<accession>A0ACB8BY70</accession>
<evidence type="ECO:0000313" key="1">
    <source>
        <dbReference type="EMBL" id="KAH7930110.1"/>
    </source>
</evidence>
<comment type="caution">
    <text evidence="1">The sequence shown here is derived from an EMBL/GenBank/DDBJ whole genome shotgun (WGS) entry which is preliminary data.</text>
</comment>
<organism evidence="1 2">
    <name type="scientific">Leucogyrophana mollusca</name>
    <dbReference type="NCBI Taxonomy" id="85980"/>
    <lineage>
        <taxon>Eukaryota</taxon>
        <taxon>Fungi</taxon>
        <taxon>Dikarya</taxon>
        <taxon>Basidiomycota</taxon>
        <taxon>Agaricomycotina</taxon>
        <taxon>Agaricomycetes</taxon>
        <taxon>Agaricomycetidae</taxon>
        <taxon>Boletales</taxon>
        <taxon>Boletales incertae sedis</taxon>
        <taxon>Leucogyrophana</taxon>
    </lineage>
</organism>
<gene>
    <name evidence="1" type="ORF">BV22DRAFT_1028846</name>
</gene>
<protein>
    <submittedName>
        <fullName evidence="1">Uncharacterized protein</fullName>
    </submittedName>
</protein>
<evidence type="ECO:0000313" key="2">
    <source>
        <dbReference type="Proteomes" id="UP000790709"/>
    </source>
</evidence>
<dbReference type="EMBL" id="MU266335">
    <property type="protein sequence ID" value="KAH7930110.1"/>
    <property type="molecule type" value="Genomic_DNA"/>
</dbReference>
<reference evidence="1" key="1">
    <citation type="journal article" date="2021" name="New Phytol.">
        <title>Evolutionary innovations through gain and loss of genes in the ectomycorrhizal Boletales.</title>
        <authorList>
            <person name="Wu G."/>
            <person name="Miyauchi S."/>
            <person name="Morin E."/>
            <person name="Kuo A."/>
            <person name="Drula E."/>
            <person name="Varga T."/>
            <person name="Kohler A."/>
            <person name="Feng B."/>
            <person name="Cao Y."/>
            <person name="Lipzen A."/>
            <person name="Daum C."/>
            <person name="Hundley H."/>
            <person name="Pangilinan J."/>
            <person name="Johnson J."/>
            <person name="Barry K."/>
            <person name="LaButti K."/>
            <person name="Ng V."/>
            <person name="Ahrendt S."/>
            <person name="Min B."/>
            <person name="Choi I.G."/>
            <person name="Park H."/>
            <person name="Plett J.M."/>
            <person name="Magnuson J."/>
            <person name="Spatafora J.W."/>
            <person name="Nagy L.G."/>
            <person name="Henrissat B."/>
            <person name="Grigoriev I.V."/>
            <person name="Yang Z.L."/>
            <person name="Xu J."/>
            <person name="Martin F.M."/>
        </authorList>
    </citation>
    <scope>NUCLEOTIDE SEQUENCE</scope>
    <source>
        <strain evidence="1">KUC20120723A-06</strain>
    </source>
</reference>
<keyword evidence="2" id="KW-1185">Reference proteome</keyword>
<name>A0ACB8BY70_9AGAM</name>
<proteinExistence type="predicted"/>
<dbReference type="Proteomes" id="UP000790709">
    <property type="component" value="Unassembled WGS sequence"/>
</dbReference>